<dbReference type="GO" id="GO:0005524">
    <property type="term" value="F:ATP binding"/>
    <property type="evidence" value="ECO:0007669"/>
    <property type="project" value="UniProtKB-KW"/>
</dbReference>
<keyword evidence="4" id="KW-0808">Transferase</keyword>
<keyword evidence="5" id="KW-0547">Nucleotide-binding</keyword>
<evidence type="ECO:0000256" key="5">
    <source>
        <dbReference type="ARBA" id="ARBA00022741"/>
    </source>
</evidence>
<dbReference type="KEGG" id="hdt:HYPDE_29673"/>
<evidence type="ECO:0000256" key="3">
    <source>
        <dbReference type="ARBA" id="ARBA00022553"/>
    </source>
</evidence>
<dbReference type="Gene3D" id="3.30.565.10">
    <property type="entry name" value="Histidine kinase-like ATPase, C-terminal domain"/>
    <property type="match status" value="1"/>
</dbReference>
<keyword evidence="11" id="KW-1185">Reference proteome</keyword>
<feature type="transmembrane region" description="Helical" evidence="8">
    <location>
        <begin position="21"/>
        <end position="42"/>
    </location>
</feature>
<dbReference type="EC" id="2.7.13.3" evidence="2"/>
<dbReference type="SMART" id="SM00911">
    <property type="entry name" value="HWE_HK"/>
    <property type="match status" value="1"/>
</dbReference>
<reference evidence="10 11" key="1">
    <citation type="journal article" date="2013" name="Genome Announc.">
        <title>Genome sequences for three denitrifying bacterial strains isolated from a uranium- and nitrate-contaminated subsurface environment.</title>
        <authorList>
            <person name="Venkatramanan R."/>
            <person name="Prakash O."/>
            <person name="Woyke T."/>
            <person name="Chain P."/>
            <person name="Goodwin L.A."/>
            <person name="Watson D."/>
            <person name="Brooks S."/>
            <person name="Kostka J.E."/>
            <person name="Green S.J."/>
        </authorList>
    </citation>
    <scope>NUCLEOTIDE SEQUENCE [LARGE SCALE GENOMIC DNA]</scope>
    <source>
        <strain evidence="10 11">1NES1</strain>
    </source>
</reference>
<dbReference type="AlphaFoldDB" id="N0B291"/>
<dbReference type="EMBL" id="CP005587">
    <property type="protein sequence ID" value="AGK57609.1"/>
    <property type="molecule type" value="Genomic_DNA"/>
</dbReference>
<dbReference type="eggNOG" id="COG3920">
    <property type="taxonomic scope" value="Bacteria"/>
</dbReference>
<comment type="catalytic activity">
    <reaction evidence="1">
        <text>ATP + protein L-histidine = ADP + protein N-phospho-L-histidine.</text>
        <dbReference type="EC" id="2.7.13.3"/>
    </reaction>
</comment>
<protein>
    <recommendedName>
        <fullName evidence="2">histidine kinase</fullName>
        <ecNumber evidence="2">2.7.13.3</ecNumber>
    </recommendedName>
</protein>
<dbReference type="PANTHER" id="PTHR41523">
    <property type="entry name" value="TWO-COMPONENT SYSTEM SENSOR PROTEIN"/>
    <property type="match status" value="1"/>
</dbReference>
<feature type="transmembrane region" description="Helical" evidence="8">
    <location>
        <begin position="54"/>
        <end position="85"/>
    </location>
</feature>
<dbReference type="InterPro" id="IPR036890">
    <property type="entry name" value="HATPase_C_sf"/>
</dbReference>
<gene>
    <name evidence="10" type="ORF">HYPDE_29673</name>
</gene>
<dbReference type="RefSeq" id="WP_015597644.1">
    <property type="nucleotide sequence ID" value="NC_021172.1"/>
</dbReference>
<name>N0B291_9HYPH</name>
<feature type="domain" description="Signal transduction histidine kinase HWE region" evidence="9">
    <location>
        <begin position="152"/>
        <end position="234"/>
    </location>
</feature>
<evidence type="ECO:0000256" key="4">
    <source>
        <dbReference type="ARBA" id="ARBA00022679"/>
    </source>
</evidence>
<keyword evidence="8" id="KW-0472">Membrane</keyword>
<dbReference type="GO" id="GO:0004673">
    <property type="term" value="F:protein histidine kinase activity"/>
    <property type="evidence" value="ECO:0007669"/>
    <property type="project" value="UniProtKB-EC"/>
</dbReference>
<proteinExistence type="predicted"/>
<keyword evidence="8" id="KW-0812">Transmembrane</keyword>
<keyword evidence="6 10" id="KW-0418">Kinase</keyword>
<evidence type="ECO:0000256" key="1">
    <source>
        <dbReference type="ARBA" id="ARBA00000085"/>
    </source>
</evidence>
<dbReference type="STRING" id="670307.HYPDE_29673"/>
<feature type="transmembrane region" description="Helical" evidence="8">
    <location>
        <begin position="97"/>
        <end position="118"/>
    </location>
</feature>
<evidence type="ECO:0000256" key="8">
    <source>
        <dbReference type="SAM" id="Phobius"/>
    </source>
</evidence>
<accession>N0B291</accession>
<keyword evidence="7" id="KW-0067">ATP-binding</keyword>
<evidence type="ECO:0000256" key="7">
    <source>
        <dbReference type="ARBA" id="ARBA00022840"/>
    </source>
</evidence>
<dbReference type="Pfam" id="PF07536">
    <property type="entry name" value="HWE_HK"/>
    <property type="match status" value="1"/>
</dbReference>
<dbReference type="PANTHER" id="PTHR41523:SF7">
    <property type="entry name" value="HISTIDINE KINASE"/>
    <property type="match status" value="1"/>
</dbReference>
<keyword evidence="3" id="KW-0597">Phosphoprotein</keyword>
<evidence type="ECO:0000256" key="6">
    <source>
        <dbReference type="ARBA" id="ARBA00022777"/>
    </source>
</evidence>
<evidence type="ECO:0000313" key="10">
    <source>
        <dbReference type="EMBL" id="AGK57609.1"/>
    </source>
</evidence>
<dbReference type="InterPro" id="IPR011102">
    <property type="entry name" value="Sig_transdc_His_kinase_HWE"/>
</dbReference>
<evidence type="ECO:0000259" key="9">
    <source>
        <dbReference type="SMART" id="SM00911"/>
    </source>
</evidence>
<organism evidence="10 11">
    <name type="scientific">Hyphomicrobium denitrificans 1NES1</name>
    <dbReference type="NCBI Taxonomy" id="670307"/>
    <lineage>
        <taxon>Bacteria</taxon>
        <taxon>Pseudomonadati</taxon>
        <taxon>Pseudomonadota</taxon>
        <taxon>Alphaproteobacteria</taxon>
        <taxon>Hyphomicrobiales</taxon>
        <taxon>Hyphomicrobiaceae</taxon>
        <taxon>Hyphomicrobium</taxon>
    </lineage>
</organism>
<sequence>MVQLVDNLVERVLPRIRRKPVLAYPVAAAIFVAAALLHAFLANWLPPSLPFLTFFIAVLLATLLAGTGPGLLVVGASLLFAWRFYFLASNQYTEFDATIALAAFALMAGLIVAVVHLLNRKVESLLNERDRNEGLLQDSALGELQLEQLNVELRHRLKNTFAIIAGLVSQSARYSADVQSFASALSGRLAAMGTAMDLVATRSFLGASLNELVIDTLKPLVPPGASRMTIQGPDGIVPGDVANALALTLHELGTNAIKYGAWSQEQGVVRVSWKFDRLNDDDAEFELVWDESGGPPVSQPERRGLGSLLIDSGFPSAKVERTFTVDGVFCRMTAVIKQTTTRRTRGRRTAQPT</sequence>
<evidence type="ECO:0000256" key="2">
    <source>
        <dbReference type="ARBA" id="ARBA00012438"/>
    </source>
</evidence>
<evidence type="ECO:0000313" key="11">
    <source>
        <dbReference type="Proteomes" id="UP000005952"/>
    </source>
</evidence>
<dbReference type="Proteomes" id="UP000005952">
    <property type="component" value="Chromosome"/>
</dbReference>
<dbReference type="HOGENOM" id="CLU_073829_0_0_5"/>
<keyword evidence="8" id="KW-1133">Transmembrane helix</keyword>